<evidence type="ECO:0000256" key="4">
    <source>
        <dbReference type="ARBA" id="ARBA00023002"/>
    </source>
</evidence>
<dbReference type="GO" id="GO:0016705">
    <property type="term" value="F:oxidoreductase activity, acting on paired donors, with incorporation or reduction of molecular oxygen"/>
    <property type="evidence" value="ECO:0007669"/>
    <property type="project" value="InterPro"/>
</dbReference>
<evidence type="ECO:0000313" key="8">
    <source>
        <dbReference type="EMBL" id="GCE41281.1"/>
    </source>
</evidence>
<comment type="caution">
    <text evidence="8">The sequence shown here is derived from an EMBL/GenBank/DDBJ whole genome shotgun (WGS) entry which is preliminary data.</text>
</comment>
<keyword evidence="5 7" id="KW-0408">Iron</keyword>
<evidence type="ECO:0000313" key="9">
    <source>
        <dbReference type="Proteomes" id="UP000287519"/>
    </source>
</evidence>
<proteinExistence type="inferred from homology"/>
<evidence type="ECO:0000256" key="1">
    <source>
        <dbReference type="ARBA" id="ARBA00010617"/>
    </source>
</evidence>
<dbReference type="AlphaFoldDB" id="A0A402CCH9"/>
<keyword evidence="6 7" id="KW-0503">Monooxygenase</keyword>
<evidence type="ECO:0000256" key="7">
    <source>
        <dbReference type="RuleBase" id="RU000461"/>
    </source>
</evidence>
<sequence length="403" mass="44036">MTTESIPAVDLPILDDDPFGTVILTNPYEFHERLRDAAPVVYLPRYGVYAMGRYDHVHASLTNWETFVSSRGAGLSDFKKEKPWRPPSLLLEADPPDHTVVRTVMSGVISPRTVRQLRAGFEAEADTFLDTLIERGTVDAVTDLAEVYPLKVFPDAVGLPTEGRENLLPYGALAFNAFGPHNDLLEAALASAAPVQDWILASCQRDALSDNGFGAHIWAAADRGEITTEQAPLLVRSLLSAGVDTTVYGIANSMYSLATNPDQWTALHENPALAKFAFDEALRYESPVQTFFRTSSRPATVADTVIPADSKVLLFLGSANRDPRKWGPTADQFDISRQGGGHVAFGMGVHQCVGQPIARLEAEVVLTALARKVRRVELVGDPRPKLNNTLKGWASIPVRLIPR</sequence>
<gene>
    <name evidence="8" type="ORF">Rhow_004940</name>
</gene>
<dbReference type="Gene3D" id="1.10.630.10">
    <property type="entry name" value="Cytochrome P450"/>
    <property type="match status" value="1"/>
</dbReference>
<dbReference type="Pfam" id="PF00067">
    <property type="entry name" value="p450"/>
    <property type="match status" value="1"/>
</dbReference>
<dbReference type="CDD" id="cd11037">
    <property type="entry name" value="CYP199A2-like"/>
    <property type="match status" value="1"/>
</dbReference>
<dbReference type="InterPro" id="IPR017972">
    <property type="entry name" value="Cyt_P450_CS"/>
</dbReference>
<dbReference type="InterPro" id="IPR002397">
    <property type="entry name" value="Cyt_P450_B"/>
</dbReference>
<keyword evidence="4 7" id="KW-0560">Oxidoreductase</keyword>
<accession>A0A402CCH9</accession>
<dbReference type="RefSeq" id="WP_124393405.1">
    <property type="nucleotide sequence ID" value="NZ_BHYM01000043.1"/>
</dbReference>
<dbReference type="InterPro" id="IPR001128">
    <property type="entry name" value="Cyt_P450"/>
</dbReference>
<evidence type="ECO:0000256" key="5">
    <source>
        <dbReference type="ARBA" id="ARBA00023004"/>
    </source>
</evidence>
<organism evidence="8 9">
    <name type="scientific">Rhodococcus wratislaviensis</name>
    <name type="common">Tsukamurella wratislaviensis</name>
    <dbReference type="NCBI Taxonomy" id="44752"/>
    <lineage>
        <taxon>Bacteria</taxon>
        <taxon>Bacillati</taxon>
        <taxon>Actinomycetota</taxon>
        <taxon>Actinomycetes</taxon>
        <taxon>Mycobacteriales</taxon>
        <taxon>Nocardiaceae</taxon>
        <taxon>Rhodococcus</taxon>
    </lineage>
</organism>
<evidence type="ECO:0000256" key="6">
    <source>
        <dbReference type="ARBA" id="ARBA00023033"/>
    </source>
</evidence>
<dbReference type="Proteomes" id="UP000287519">
    <property type="component" value="Unassembled WGS sequence"/>
</dbReference>
<dbReference type="PANTHER" id="PTHR46696:SF1">
    <property type="entry name" value="CYTOCHROME P450 YJIB-RELATED"/>
    <property type="match status" value="1"/>
</dbReference>
<keyword evidence="3 7" id="KW-0479">Metal-binding</keyword>
<dbReference type="PRINTS" id="PR00359">
    <property type="entry name" value="BP450"/>
</dbReference>
<name>A0A402CCH9_RHOWR</name>
<dbReference type="InterPro" id="IPR036396">
    <property type="entry name" value="Cyt_P450_sf"/>
</dbReference>
<evidence type="ECO:0000256" key="2">
    <source>
        <dbReference type="ARBA" id="ARBA00022617"/>
    </source>
</evidence>
<dbReference type="PANTHER" id="PTHR46696">
    <property type="entry name" value="P450, PUTATIVE (EUROFUNG)-RELATED"/>
    <property type="match status" value="1"/>
</dbReference>
<keyword evidence="9" id="KW-1185">Reference proteome</keyword>
<dbReference type="GO" id="GO:0004497">
    <property type="term" value="F:monooxygenase activity"/>
    <property type="evidence" value="ECO:0007669"/>
    <property type="project" value="UniProtKB-KW"/>
</dbReference>
<dbReference type="OrthoDB" id="9801155at2"/>
<keyword evidence="2 7" id="KW-0349">Heme</keyword>
<dbReference type="EMBL" id="BHYM01000043">
    <property type="protein sequence ID" value="GCE41281.1"/>
    <property type="molecule type" value="Genomic_DNA"/>
</dbReference>
<dbReference type="GO" id="GO:0020037">
    <property type="term" value="F:heme binding"/>
    <property type="evidence" value="ECO:0007669"/>
    <property type="project" value="InterPro"/>
</dbReference>
<reference evidence="8 9" key="1">
    <citation type="submission" date="2018-11" db="EMBL/GenBank/DDBJ databases">
        <title>Microbial catabolism of amino acid.</title>
        <authorList>
            <person name="Hibi M."/>
            <person name="Ogawa J."/>
        </authorList>
    </citation>
    <scope>NUCLEOTIDE SEQUENCE [LARGE SCALE GENOMIC DNA]</scope>
    <source>
        <strain evidence="8 9">C31-06</strain>
    </source>
</reference>
<protein>
    <submittedName>
        <fullName evidence="8">Putative cytochrome P450 hydroxylase</fullName>
    </submittedName>
</protein>
<dbReference type="SUPFAM" id="SSF48264">
    <property type="entry name" value="Cytochrome P450"/>
    <property type="match status" value="1"/>
</dbReference>
<comment type="similarity">
    <text evidence="1 7">Belongs to the cytochrome P450 family.</text>
</comment>
<dbReference type="PROSITE" id="PS00086">
    <property type="entry name" value="CYTOCHROME_P450"/>
    <property type="match status" value="1"/>
</dbReference>
<evidence type="ECO:0000256" key="3">
    <source>
        <dbReference type="ARBA" id="ARBA00022723"/>
    </source>
</evidence>
<dbReference type="GO" id="GO:0005506">
    <property type="term" value="F:iron ion binding"/>
    <property type="evidence" value="ECO:0007669"/>
    <property type="project" value="InterPro"/>
</dbReference>